<name>A0ABR7SRB9_9ACTN</name>
<accession>A0ABR7SRB9</accession>
<evidence type="ECO:0000313" key="2">
    <source>
        <dbReference type="EMBL" id="MBC9717933.1"/>
    </source>
</evidence>
<keyword evidence="1" id="KW-0472">Membrane</keyword>
<evidence type="ECO:0000313" key="3">
    <source>
        <dbReference type="Proteomes" id="UP000642284"/>
    </source>
</evidence>
<dbReference type="EMBL" id="JACTVJ010000022">
    <property type="protein sequence ID" value="MBC9717933.1"/>
    <property type="molecule type" value="Genomic_DNA"/>
</dbReference>
<dbReference type="RefSeq" id="WP_187818370.1">
    <property type="nucleotide sequence ID" value="NZ_JACTVJ010000022.1"/>
</dbReference>
<evidence type="ECO:0008006" key="4">
    <source>
        <dbReference type="Google" id="ProtNLM"/>
    </source>
</evidence>
<feature type="transmembrane region" description="Helical" evidence="1">
    <location>
        <begin position="191"/>
        <end position="210"/>
    </location>
</feature>
<dbReference type="Proteomes" id="UP000642284">
    <property type="component" value="Unassembled WGS sequence"/>
</dbReference>
<feature type="transmembrane region" description="Helical" evidence="1">
    <location>
        <begin position="216"/>
        <end position="238"/>
    </location>
</feature>
<proteinExistence type="predicted"/>
<sequence>MSDANAGYVAELAAALRESGLPEERVAATVADVATHLQETGADGLDEFGPVGEFAAQLAPAGAEAVAESPVETWRWTADTYADEALLNRFGAEGWEVERIDALGRFVSRRDAERPLSWEYRRELVSLLGREDLDERLAPDGWEACGNWLMYAWFKRPVAVREGPAAELAAPAPRPAARSGLGRYVSRRLRWTLALTAVTLVVAAVVVGLAEGDAASGLGFAGGLLAGAAVPLGLMAVVSWRTERVRGRADSEAL</sequence>
<protein>
    <recommendedName>
        <fullName evidence="4">DUF2812 domain-containing protein</fullName>
    </recommendedName>
</protein>
<gene>
    <name evidence="2" type="ORF">H9Y04_35920</name>
</gene>
<keyword evidence="1" id="KW-1133">Transmembrane helix</keyword>
<organism evidence="2 3">
    <name type="scientific">Streptomyces polyasparticus</name>
    <dbReference type="NCBI Taxonomy" id="2767826"/>
    <lineage>
        <taxon>Bacteria</taxon>
        <taxon>Bacillati</taxon>
        <taxon>Actinomycetota</taxon>
        <taxon>Actinomycetes</taxon>
        <taxon>Kitasatosporales</taxon>
        <taxon>Streptomycetaceae</taxon>
        <taxon>Streptomyces</taxon>
    </lineage>
</organism>
<reference evidence="2 3" key="1">
    <citation type="submission" date="2020-08" db="EMBL/GenBank/DDBJ databases">
        <title>Genemic of Streptomyces polyaspartic.</title>
        <authorList>
            <person name="Liu W."/>
        </authorList>
    </citation>
    <scope>NUCLEOTIDE SEQUENCE [LARGE SCALE GENOMIC DNA]</scope>
    <source>
        <strain evidence="2 3">TRM66268-LWL</strain>
    </source>
</reference>
<keyword evidence="1" id="KW-0812">Transmembrane</keyword>
<comment type="caution">
    <text evidence="2">The sequence shown here is derived from an EMBL/GenBank/DDBJ whole genome shotgun (WGS) entry which is preliminary data.</text>
</comment>
<keyword evidence="3" id="KW-1185">Reference proteome</keyword>
<evidence type="ECO:0000256" key="1">
    <source>
        <dbReference type="SAM" id="Phobius"/>
    </source>
</evidence>